<keyword evidence="2" id="KW-0808">Transferase</keyword>
<protein>
    <submittedName>
        <fullName evidence="2">Glycosyltransferase involved in cell wall biosynthesis</fullName>
    </submittedName>
</protein>
<evidence type="ECO:0000313" key="3">
    <source>
        <dbReference type="Proteomes" id="UP000245754"/>
    </source>
</evidence>
<keyword evidence="3" id="KW-1185">Reference proteome</keyword>
<dbReference type="CDD" id="cd03808">
    <property type="entry name" value="GT4_CapM-like"/>
    <property type="match status" value="1"/>
</dbReference>
<feature type="domain" description="Glycosyltransferase subfamily 4-like N-terminal" evidence="1">
    <location>
        <begin position="30"/>
        <end position="170"/>
    </location>
</feature>
<dbReference type="Gene3D" id="3.40.50.2000">
    <property type="entry name" value="Glycogen Phosphorylase B"/>
    <property type="match status" value="2"/>
</dbReference>
<dbReference type="PANTHER" id="PTHR12526:SF638">
    <property type="entry name" value="SPORE COAT PROTEIN SA"/>
    <property type="match status" value="1"/>
</dbReference>
<organism evidence="2 3">
    <name type="scientific">Cupriavidus plantarum</name>
    <dbReference type="NCBI Taxonomy" id="942865"/>
    <lineage>
        <taxon>Bacteria</taxon>
        <taxon>Pseudomonadati</taxon>
        <taxon>Pseudomonadota</taxon>
        <taxon>Betaproteobacteria</taxon>
        <taxon>Burkholderiales</taxon>
        <taxon>Burkholderiaceae</taxon>
        <taxon>Cupriavidus</taxon>
    </lineage>
</organism>
<accession>A0A316F061</accession>
<name>A0A316F061_9BURK</name>
<reference evidence="2 3" key="1">
    <citation type="submission" date="2018-05" db="EMBL/GenBank/DDBJ databases">
        <title>Genomic Encyclopedia of Type Strains, Phase IV (KMG-V): Genome sequencing to study the core and pangenomes of soil and plant-associated prokaryotes.</title>
        <authorList>
            <person name="Whitman W."/>
        </authorList>
    </citation>
    <scope>NUCLEOTIDE SEQUENCE [LARGE SCALE GENOMIC DNA]</scope>
    <source>
        <strain evidence="2 3">SLV-132</strain>
    </source>
</reference>
<dbReference type="GO" id="GO:0016757">
    <property type="term" value="F:glycosyltransferase activity"/>
    <property type="evidence" value="ECO:0007669"/>
    <property type="project" value="UniProtKB-ARBA"/>
</dbReference>
<dbReference type="Proteomes" id="UP000245754">
    <property type="component" value="Unassembled WGS sequence"/>
</dbReference>
<dbReference type="EMBL" id="QGGT01000001">
    <property type="protein sequence ID" value="PWK38314.1"/>
    <property type="molecule type" value="Genomic_DNA"/>
</dbReference>
<sequence>MIQNCLSQPGDSQCAFAPEGARAVGKRRAILFCANTAWSMVRFRRGMLTALIRDGYEVHVVAPEDGEAASLRAMGCVFHPMTMAAQGRNPIEDLKLVARLLALYRRVKPALIFHYTIKPNIYGSIAARLAGVPSIAVTTGLGYVFINKGLVSSLSKLLYRISLRFSGQVWFLNQEDRSAFVSAGLVESGKCTVLPGEGIDLEFFAPVPRPECAESADSAKEAKEEKGEGDGPFCFLLIARMLWDKGIGEYVAAARALKARYRNLRFVLAGPSGGDNPSAIPQSQVDAWVKEGVVEYLGMLADIRPMIGAADCVVLPSYREGIPRALLEAAAMERPVVATAVPGCMDVVDNGQTGLLCRERDPRDLAAKMEEMILRDRDDVREMGAAGRAKMRRHFDEKFVIEHYRNVIHELV</sequence>
<comment type="caution">
    <text evidence="2">The sequence shown here is derived from an EMBL/GenBank/DDBJ whole genome shotgun (WGS) entry which is preliminary data.</text>
</comment>
<dbReference type="InterPro" id="IPR028098">
    <property type="entry name" value="Glyco_trans_4-like_N"/>
</dbReference>
<evidence type="ECO:0000259" key="1">
    <source>
        <dbReference type="Pfam" id="PF13477"/>
    </source>
</evidence>
<dbReference type="PANTHER" id="PTHR12526">
    <property type="entry name" value="GLYCOSYLTRANSFERASE"/>
    <property type="match status" value="1"/>
</dbReference>
<dbReference type="AlphaFoldDB" id="A0A316F061"/>
<dbReference type="Pfam" id="PF13477">
    <property type="entry name" value="Glyco_trans_4_2"/>
    <property type="match status" value="1"/>
</dbReference>
<gene>
    <name evidence="2" type="ORF">C7419_1012209</name>
</gene>
<dbReference type="SUPFAM" id="SSF53756">
    <property type="entry name" value="UDP-Glycosyltransferase/glycogen phosphorylase"/>
    <property type="match status" value="1"/>
</dbReference>
<evidence type="ECO:0000313" key="2">
    <source>
        <dbReference type="EMBL" id="PWK38314.1"/>
    </source>
</evidence>
<proteinExistence type="predicted"/>
<dbReference type="Pfam" id="PF13692">
    <property type="entry name" value="Glyco_trans_1_4"/>
    <property type="match status" value="1"/>
</dbReference>